<comment type="similarity">
    <text evidence="2 7">Belongs to the MgtC/SapB family.</text>
</comment>
<proteinExistence type="inferred from homology"/>
<organism evidence="9 10">
    <name type="scientific">Methylobacterium tarhaniae</name>
    <dbReference type="NCBI Taxonomy" id="1187852"/>
    <lineage>
        <taxon>Bacteria</taxon>
        <taxon>Pseudomonadati</taxon>
        <taxon>Pseudomonadota</taxon>
        <taxon>Alphaproteobacteria</taxon>
        <taxon>Hyphomicrobiales</taxon>
        <taxon>Methylobacteriaceae</taxon>
        <taxon>Methylobacterium</taxon>
    </lineage>
</organism>
<feature type="transmembrane region" description="Helical" evidence="7">
    <location>
        <begin position="102"/>
        <end position="119"/>
    </location>
</feature>
<sequence length="157" mass="16442">MLPDATAFSLGEIVARLGAATVCGLVLGFEREWRGKDAGLRTHTLVALSAALVTTSALGLYAVVRQDGGDADPLRVIQGLAQAIGFISAGTIFVARRNVRNLTTAASLWFSASLGIVAGAAQFRLLAVAMGFGLMVLIVLKVLDRFGLARGEERKGE</sequence>
<reference evidence="9 10" key="1">
    <citation type="submission" date="2015-03" db="EMBL/GenBank/DDBJ databases">
        <title>Genome sequencing of Methylobacterium tarhaniae DSM 25844.</title>
        <authorList>
            <person name="Chaudhry V."/>
            <person name="Patil P.B."/>
        </authorList>
    </citation>
    <scope>NUCLEOTIDE SEQUENCE [LARGE SCALE GENOMIC DNA]</scope>
    <source>
        <strain evidence="9 10">DSM 25844</strain>
    </source>
</reference>
<keyword evidence="3" id="KW-1003">Cell membrane</keyword>
<keyword evidence="6 7" id="KW-0472">Membrane</keyword>
<feature type="transmembrane region" description="Helical" evidence="7">
    <location>
        <begin position="13"/>
        <end position="30"/>
    </location>
</feature>
<keyword evidence="4 7" id="KW-0812">Transmembrane</keyword>
<evidence type="ECO:0000256" key="1">
    <source>
        <dbReference type="ARBA" id="ARBA00004651"/>
    </source>
</evidence>
<dbReference type="PATRIC" id="fig|1187852.3.peg.6028"/>
<comment type="caution">
    <text evidence="9">The sequence shown here is derived from an EMBL/GenBank/DDBJ whole genome shotgun (WGS) entry which is preliminary data.</text>
</comment>
<keyword evidence="10" id="KW-1185">Reference proteome</keyword>
<dbReference type="RefSeq" id="WP_048450888.1">
    <property type="nucleotide sequence ID" value="NZ_JBNNPJ010000016.1"/>
</dbReference>
<protein>
    <recommendedName>
        <fullName evidence="7">Protein MgtC</fullName>
    </recommendedName>
</protein>
<dbReference type="InterPro" id="IPR049177">
    <property type="entry name" value="MgtC_SapB_SrpB_YhiD_N"/>
</dbReference>
<dbReference type="PRINTS" id="PR01837">
    <property type="entry name" value="MGTCSAPBPROT"/>
</dbReference>
<evidence type="ECO:0000256" key="4">
    <source>
        <dbReference type="ARBA" id="ARBA00022692"/>
    </source>
</evidence>
<dbReference type="Proteomes" id="UP000036449">
    <property type="component" value="Unassembled WGS sequence"/>
</dbReference>
<dbReference type="AlphaFoldDB" id="A0A0J6T926"/>
<feature type="transmembrane region" description="Helical" evidence="7">
    <location>
        <begin position="125"/>
        <end position="143"/>
    </location>
</feature>
<evidence type="ECO:0000256" key="5">
    <source>
        <dbReference type="ARBA" id="ARBA00022989"/>
    </source>
</evidence>
<dbReference type="EMBL" id="LABZ01000069">
    <property type="protein sequence ID" value="KMO42409.1"/>
    <property type="molecule type" value="Genomic_DNA"/>
</dbReference>
<dbReference type="Pfam" id="PF02308">
    <property type="entry name" value="MgtC"/>
    <property type="match status" value="1"/>
</dbReference>
<evidence type="ECO:0000313" key="9">
    <source>
        <dbReference type="EMBL" id="KMO42409.1"/>
    </source>
</evidence>
<dbReference type="GO" id="GO:0005886">
    <property type="term" value="C:plasma membrane"/>
    <property type="evidence" value="ECO:0007669"/>
    <property type="project" value="UniProtKB-SubCell"/>
</dbReference>
<dbReference type="PANTHER" id="PTHR33778:SF1">
    <property type="entry name" value="MAGNESIUM TRANSPORTER YHID-RELATED"/>
    <property type="match status" value="1"/>
</dbReference>
<evidence type="ECO:0000256" key="3">
    <source>
        <dbReference type="ARBA" id="ARBA00022475"/>
    </source>
</evidence>
<dbReference type="PANTHER" id="PTHR33778">
    <property type="entry name" value="PROTEIN MGTC"/>
    <property type="match status" value="1"/>
</dbReference>
<evidence type="ECO:0000256" key="2">
    <source>
        <dbReference type="ARBA" id="ARBA00009298"/>
    </source>
</evidence>
<evidence type="ECO:0000256" key="6">
    <source>
        <dbReference type="ARBA" id="ARBA00023136"/>
    </source>
</evidence>
<feature type="transmembrane region" description="Helical" evidence="7">
    <location>
        <begin position="42"/>
        <end position="64"/>
    </location>
</feature>
<keyword evidence="7" id="KW-0997">Cell inner membrane</keyword>
<feature type="domain" description="MgtC/SapB/SrpB/YhiD N-terminal" evidence="8">
    <location>
        <begin position="17"/>
        <end position="145"/>
    </location>
</feature>
<comment type="subcellular location">
    <subcellularLocation>
        <location evidence="7">Cell inner membrane</location>
        <topology evidence="7">Multi-pass membrane protein</topology>
    </subcellularLocation>
    <subcellularLocation>
        <location evidence="1">Cell membrane</location>
        <topology evidence="1">Multi-pass membrane protein</topology>
    </subcellularLocation>
</comment>
<keyword evidence="5 7" id="KW-1133">Transmembrane helix</keyword>
<evidence type="ECO:0000313" key="10">
    <source>
        <dbReference type="Proteomes" id="UP000036449"/>
    </source>
</evidence>
<evidence type="ECO:0000256" key="7">
    <source>
        <dbReference type="RuleBase" id="RU365041"/>
    </source>
</evidence>
<accession>A0A0J6T926</accession>
<evidence type="ECO:0000259" key="8">
    <source>
        <dbReference type="Pfam" id="PF02308"/>
    </source>
</evidence>
<dbReference type="OrthoDB" id="9811198at2"/>
<gene>
    <name evidence="9" type="ORF">VQ03_10870</name>
</gene>
<feature type="transmembrane region" description="Helical" evidence="7">
    <location>
        <begin position="76"/>
        <end position="95"/>
    </location>
</feature>
<dbReference type="InterPro" id="IPR003416">
    <property type="entry name" value="MgtC/SapB/SrpB/YhiD_fam"/>
</dbReference>
<name>A0A0J6T926_9HYPH</name>